<dbReference type="AlphaFoldDB" id="B1ZYK1"/>
<feature type="transmembrane region" description="Helical" evidence="1">
    <location>
        <begin position="26"/>
        <end position="47"/>
    </location>
</feature>
<dbReference type="RefSeq" id="WP_012374774.1">
    <property type="nucleotide sequence ID" value="NC_010571.1"/>
</dbReference>
<dbReference type="KEGG" id="ote:Oter_1954"/>
<sequence>MLVLSLLYIGICCLVAYLGRERKFGFWGYLLASLLLDPIIGFLLVLASDKRPVAVATPAAPAA</sequence>
<dbReference type="OrthoDB" id="6315247at2"/>
<dbReference type="eggNOG" id="ENOG5033B6W">
    <property type="taxonomic scope" value="Bacteria"/>
</dbReference>
<organism evidence="2 3">
    <name type="scientific">Opitutus terrae (strain DSM 11246 / JCM 15787 / PB90-1)</name>
    <dbReference type="NCBI Taxonomy" id="452637"/>
    <lineage>
        <taxon>Bacteria</taxon>
        <taxon>Pseudomonadati</taxon>
        <taxon>Verrucomicrobiota</taxon>
        <taxon>Opitutia</taxon>
        <taxon>Opitutales</taxon>
        <taxon>Opitutaceae</taxon>
        <taxon>Opitutus</taxon>
    </lineage>
</organism>
<dbReference type="HOGENOM" id="CLU_2881459_0_0_0"/>
<dbReference type="EMBL" id="CP001032">
    <property type="protein sequence ID" value="ACB75237.1"/>
    <property type="molecule type" value="Genomic_DNA"/>
</dbReference>
<evidence type="ECO:0000313" key="3">
    <source>
        <dbReference type="Proteomes" id="UP000007013"/>
    </source>
</evidence>
<evidence type="ECO:0000256" key="1">
    <source>
        <dbReference type="SAM" id="Phobius"/>
    </source>
</evidence>
<keyword evidence="3" id="KW-1185">Reference proteome</keyword>
<keyword evidence="1" id="KW-0472">Membrane</keyword>
<dbReference type="STRING" id="452637.Oter_1954"/>
<keyword evidence="1" id="KW-0812">Transmembrane</keyword>
<keyword evidence="1" id="KW-1133">Transmembrane helix</keyword>
<accession>B1ZYK1</accession>
<dbReference type="Proteomes" id="UP000007013">
    <property type="component" value="Chromosome"/>
</dbReference>
<name>B1ZYK1_OPITP</name>
<protein>
    <submittedName>
        <fullName evidence="2">Uncharacterized protein</fullName>
    </submittedName>
</protein>
<evidence type="ECO:0000313" key="2">
    <source>
        <dbReference type="EMBL" id="ACB75237.1"/>
    </source>
</evidence>
<gene>
    <name evidence="2" type="ordered locus">Oter_1954</name>
</gene>
<proteinExistence type="predicted"/>
<reference evidence="2 3" key="1">
    <citation type="journal article" date="2011" name="J. Bacteriol.">
        <title>Genome sequence of the verrucomicrobium Opitutus terrae PB90-1, an abundant inhabitant of rice paddy soil ecosystems.</title>
        <authorList>
            <person name="van Passel M.W."/>
            <person name="Kant R."/>
            <person name="Palva A."/>
            <person name="Copeland A."/>
            <person name="Lucas S."/>
            <person name="Lapidus A."/>
            <person name="Glavina del Rio T."/>
            <person name="Pitluck S."/>
            <person name="Goltsman E."/>
            <person name="Clum A."/>
            <person name="Sun H."/>
            <person name="Schmutz J."/>
            <person name="Larimer F.W."/>
            <person name="Land M.L."/>
            <person name="Hauser L."/>
            <person name="Kyrpides N."/>
            <person name="Mikhailova N."/>
            <person name="Richardson P.P."/>
            <person name="Janssen P.H."/>
            <person name="de Vos W.M."/>
            <person name="Smidt H."/>
        </authorList>
    </citation>
    <scope>NUCLEOTIDE SEQUENCE [LARGE SCALE GENOMIC DNA]</scope>
    <source>
        <strain evidence="3">DSM 11246 / JCM 15787 / PB90-1</strain>
    </source>
</reference>